<feature type="domain" description="L-type lectin-like" evidence="8">
    <location>
        <begin position="34"/>
        <end position="252"/>
    </location>
</feature>
<dbReference type="OrthoDB" id="10265193at2759"/>
<evidence type="ECO:0000256" key="1">
    <source>
        <dbReference type="ARBA" id="ARBA00004479"/>
    </source>
</evidence>
<dbReference type="GO" id="GO:0005537">
    <property type="term" value="F:D-mannose binding"/>
    <property type="evidence" value="ECO:0007669"/>
    <property type="project" value="TreeGrafter"/>
</dbReference>
<dbReference type="GO" id="GO:0000139">
    <property type="term" value="C:Golgi membrane"/>
    <property type="evidence" value="ECO:0007669"/>
    <property type="project" value="TreeGrafter"/>
</dbReference>
<keyword evidence="4 6" id="KW-1133">Transmembrane helix</keyword>
<comment type="subcellular location">
    <subcellularLocation>
        <location evidence="1">Membrane</location>
        <topology evidence="1">Single-pass type I membrane protein</topology>
    </subcellularLocation>
</comment>
<proteinExistence type="predicted"/>
<reference evidence="10" key="1">
    <citation type="submission" date="2016-05" db="EMBL/GenBank/DDBJ databases">
        <title>Comparative genomics of biotechnologically important yeasts.</title>
        <authorList>
            <consortium name="DOE Joint Genome Institute"/>
            <person name="Riley R."/>
            <person name="Haridas S."/>
            <person name="Wolfe K.H."/>
            <person name="Lopes M.R."/>
            <person name="Hittinger C.T."/>
            <person name="Goker M."/>
            <person name="Salamov A."/>
            <person name="Wisecaver J."/>
            <person name="Long T.M."/>
            <person name="Aerts A.L."/>
            <person name="Barry K."/>
            <person name="Choi C."/>
            <person name="Clum A."/>
            <person name="Coughlan A.Y."/>
            <person name="Deshpande S."/>
            <person name="Douglass A.P."/>
            <person name="Hanson S.J."/>
            <person name="Klenk H.-P."/>
            <person name="Labutti K."/>
            <person name="Lapidus A."/>
            <person name="Lindquist E."/>
            <person name="Lipzen A."/>
            <person name="Meier-Kolthoff J.P."/>
            <person name="Ohm R.A."/>
            <person name="Otillar R.P."/>
            <person name="Pangilinan J."/>
            <person name="Peng Y."/>
            <person name="Rokas A."/>
            <person name="Rosa C.A."/>
            <person name="Scheuner C."/>
            <person name="Sibirny A.A."/>
            <person name="Slot J.C."/>
            <person name="Stielow J.B."/>
            <person name="Sun H."/>
            <person name="Kurtzman C.P."/>
            <person name="Blackwell M."/>
            <person name="Grigoriev I.V."/>
            <person name="Jeffries T.W."/>
        </authorList>
    </citation>
    <scope>NUCLEOTIDE SEQUENCE [LARGE SCALE GENOMIC DNA]</scope>
    <source>
        <strain evidence="10">NRRL Y-2460</strain>
    </source>
</reference>
<dbReference type="Gene3D" id="2.60.120.200">
    <property type="match status" value="1"/>
</dbReference>
<dbReference type="SUPFAM" id="SSF49899">
    <property type="entry name" value="Concanavalin A-like lectins/glucanases"/>
    <property type="match status" value="1"/>
</dbReference>
<evidence type="ECO:0000259" key="8">
    <source>
        <dbReference type="PROSITE" id="PS51328"/>
    </source>
</evidence>
<evidence type="ECO:0000313" key="9">
    <source>
        <dbReference type="EMBL" id="ODV93629.1"/>
    </source>
</evidence>
<dbReference type="PROSITE" id="PS51328">
    <property type="entry name" value="L_LECTIN_LIKE"/>
    <property type="match status" value="1"/>
</dbReference>
<dbReference type="PANTHER" id="PTHR12223:SF28">
    <property type="entry name" value="LECTIN, MANNOSE BINDING 1 LIKE"/>
    <property type="match status" value="1"/>
</dbReference>
<feature type="signal peptide" evidence="7">
    <location>
        <begin position="1"/>
        <end position="28"/>
    </location>
</feature>
<gene>
    <name evidence="9" type="ORF">PACTADRAFT_51405</name>
</gene>
<keyword evidence="3 7" id="KW-0732">Signal</keyword>
<evidence type="ECO:0000313" key="10">
    <source>
        <dbReference type="Proteomes" id="UP000094236"/>
    </source>
</evidence>
<accession>A0A1E4TPI3</accession>
<evidence type="ECO:0000256" key="6">
    <source>
        <dbReference type="SAM" id="Phobius"/>
    </source>
</evidence>
<keyword evidence="10" id="KW-1185">Reference proteome</keyword>
<dbReference type="STRING" id="669874.A0A1E4TPI3"/>
<feature type="chain" id="PRO_5009163281" description="L-type lectin-like domain-containing protein" evidence="7">
    <location>
        <begin position="29"/>
        <end position="505"/>
    </location>
</feature>
<keyword evidence="2 6" id="KW-0812">Transmembrane</keyword>
<dbReference type="InterPro" id="IPR005052">
    <property type="entry name" value="Lectin_leg"/>
</dbReference>
<evidence type="ECO:0000256" key="7">
    <source>
        <dbReference type="SAM" id="SignalP"/>
    </source>
</evidence>
<dbReference type="InterPro" id="IPR051136">
    <property type="entry name" value="Intracellular_Lectin-GPT"/>
</dbReference>
<dbReference type="GO" id="GO:0030134">
    <property type="term" value="C:COPII-coated ER to Golgi transport vesicle"/>
    <property type="evidence" value="ECO:0007669"/>
    <property type="project" value="TreeGrafter"/>
</dbReference>
<evidence type="ECO:0000256" key="5">
    <source>
        <dbReference type="ARBA" id="ARBA00023136"/>
    </source>
</evidence>
<dbReference type="AlphaFoldDB" id="A0A1E4TPI3"/>
<keyword evidence="5 6" id="KW-0472">Membrane</keyword>
<name>A0A1E4TPI3_PACTA</name>
<organism evidence="9 10">
    <name type="scientific">Pachysolen tannophilus NRRL Y-2460</name>
    <dbReference type="NCBI Taxonomy" id="669874"/>
    <lineage>
        <taxon>Eukaryota</taxon>
        <taxon>Fungi</taxon>
        <taxon>Dikarya</taxon>
        <taxon>Ascomycota</taxon>
        <taxon>Saccharomycotina</taxon>
        <taxon>Pichiomycetes</taxon>
        <taxon>Pachysolenaceae</taxon>
        <taxon>Pachysolen</taxon>
    </lineage>
</organism>
<dbReference type="Proteomes" id="UP000094236">
    <property type="component" value="Unassembled WGS sequence"/>
</dbReference>
<dbReference type="PANTHER" id="PTHR12223">
    <property type="entry name" value="VESICULAR MANNOSE-BINDING LECTIN"/>
    <property type="match status" value="1"/>
</dbReference>
<dbReference type="InterPro" id="IPR013320">
    <property type="entry name" value="ConA-like_dom_sf"/>
</dbReference>
<dbReference type="GO" id="GO:0005789">
    <property type="term" value="C:endoplasmic reticulum membrane"/>
    <property type="evidence" value="ECO:0007669"/>
    <property type="project" value="TreeGrafter"/>
</dbReference>
<evidence type="ECO:0000256" key="2">
    <source>
        <dbReference type="ARBA" id="ARBA00022692"/>
    </source>
</evidence>
<feature type="transmembrane region" description="Helical" evidence="6">
    <location>
        <begin position="474"/>
        <end position="493"/>
    </location>
</feature>
<evidence type="ECO:0000256" key="4">
    <source>
        <dbReference type="ARBA" id="ARBA00022989"/>
    </source>
</evidence>
<dbReference type="GO" id="GO:0006888">
    <property type="term" value="P:endoplasmic reticulum to Golgi vesicle-mediated transport"/>
    <property type="evidence" value="ECO:0007669"/>
    <property type="project" value="TreeGrafter"/>
</dbReference>
<sequence>MRIIGLPIVSCFLVVVSLIFLQSPFAFAESPDSKYLVDESSLINLSQLKDITELKNYNWDFSDATKFDNGRFVLTPKTDFYLSNSEEDEIIGGIWNRDPVSLSNGFTFETTLRSIGNAGGDTGAGLSIWFVQKHDNSKVNYGGPAIYDGLQILIASNSVRSFLNDGSKPVDLSTPFSTCYSPFQKSEVPTTFRLSYEQGWFKLSIDNRLCFHTEVIKFEDLSKFKIGITAKSNKIATKHEQFELLKFETYNRVTEEAKLEDKGILVSQPKVVTKIVEDLGAGAKPTETAAKYQDFSSRQQRLRESVKKTPSSTYNTGEILDKLSLVEGSNADLLSKIENLQTILLSSVGSDKGKGSNFDKETLIQSADQYQNLVKSVNGNSDHLKELTMKVLETSQMIDNIDRMVNAKFIEVEKLINSNVAKKLESIESRVIRNSNDLYDKIIYKLGELELSQQSTNQLSVSGSKAIASLNSRIRWIIITVILVIAALSMFLYRLRNDVKHGKII</sequence>
<dbReference type="Pfam" id="PF03388">
    <property type="entry name" value="Lectin_leg-like"/>
    <property type="match status" value="1"/>
</dbReference>
<protein>
    <recommendedName>
        <fullName evidence="8">L-type lectin-like domain-containing protein</fullName>
    </recommendedName>
</protein>
<dbReference type="GO" id="GO:0005793">
    <property type="term" value="C:endoplasmic reticulum-Golgi intermediate compartment"/>
    <property type="evidence" value="ECO:0007669"/>
    <property type="project" value="TreeGrafter"/>
</dbReference>
<evidence type="ECO:0000256" key="3">
    <source>
        <dbReference type="ARBA" id="ARBA00022729"/>
    </source>
</evidence>
<dbReference type="EMBL" id="KV454017">
    <property type="protein sequence ID" value="ODV93629.1"/>
    <property type="molecule type" value="Genomic_DNA"/>
</dbReference>